<dbReference type="AlphaFoldDB" id="A0ABD3M9C9"/>
<dbReference type="EMBL" id="JALLBG020000188">
    <property type="protein sequence ID" value="KAL3760363.1"/>
    <property type="molecule type" value="Genomic_DNA"/>
</dbReference>
<proteinExistence type="predicted"/>
<reference evidence="2 3" key="1">
    <citation type="submission" date="2024-10" db="EMBL/GenBank/DDBJ databases">
        <title>Updated reference genomes for cyclostephanoid diatoms.</title>
        <authorList>
            <person name="Roberts W.R."/>
            <person name="Alverson A.J."/>
        </authorList>
    </citation>
    <scope>NUCLEOTIDE SEQUENCE [LARGE SCALE GENOMIC DNA]</scope>
    <source>
        <strain evidence="2 3">AJA232-27</strain>
    </source>
</reference>
<comment type="caution">
    <text evidence="2">The sequence shown here is derived from an EMBL/GenBank/DDBJ whole genome shotgun (WGS) entry which is preliminary data.</text>
</comment>
<sequence length="421" mass="47005">MESTLIPRVNINDVLFGRGTAINAHPGNRQFRSLVNLHKDDFLKAQCNRDKNERQSIALLIFTAIQSMQPPGRFLVEVQSDNATESNTDNNNESVGSSYHVHPILEKKTWKCVDREKALDKILKRLQERDKEERAVSMPLTQTLVIERGMFNSHSIMLPKPQSPEVMIGDALQFNAYSQNRWVNQTVDAFRLQSQLNHQWQHSNSNSLRLNTIFTEEELISEASSIRDGAATETTSKNGNALCQYLEGSGLDFIDDSLLQATTPQVDQDFIQHLSEYSLRQWIVASNPVVSFDTVTSTPSSTDRTQYIKSALLIALKLAECFLEAEKDERNGHGNPIPLASIATENVLLRSRKGGQHAGVGESSEAQETIEFVWIMSLVGDDPATGTVMARLFAVGKILIRHGQGRVACLSHGVNGFHQHQ</sequence>
<gene>
    <name evidence="2" type="ORF">ACHAWU_000338</name>
</gene>
<dbReference type="InterPro" id="IPR049227">
    <property type="entry name" value="DUF6824"/>
</dbReference>
<dbReference type="Pfam" id="PF20710">
    <property type="entry name" value="DUF6824"/>
    <property type="match status" value="1"/>
</dbReference>
<organism evidence="2 3">
    <name type="scientific">Discostella pseudostelligera</name>
    <dbReference type="NCBI Taxonomy" id="259834"/>
    <lineage>
        <taxon>Eukaryota</taxon>
        <taxon>Sar</taxon>
        <taxon>Stramenopiles</taxon>
        <taxon>Ochrophyta</taxon>
        <taxon>Bacillariophyta</taxon>
        <taxon>Coscinodiscophyceae</taxon>
        <taxon>Thalassiosirophycidae</taxon>
        <taxon>Stephanodiscales</taxon>
        <taxon>Stephanodiscaceae</taxon>
        <taxon>Discostella</taxon>
    </lineage>
</organism>
<dbReference type="Proteomes" id="UP001530293">
    <property type="component" value="Unassembled WGS sequence"/>
</dbReference>
<evidence type="ECO:0000259" key="1">
    <source>
        <dbReference type="Pfam" id="PF20710"/>
    </source>
</evidence>
<name>A0ABD3M9C9_9STRA</name>
<feature type="domain" description="DUF6824" evidence="1">
    <location>
        <begin position="13"/>
        <end position="125"/>
    </location>
</feature>
<protein>
    <recommendedName>
        <fullName evidence="1">DUF6824 domain-containing protein</fullName>
    </recommendedName>
</protein>
<accession>A0ABD3M9C9</accession>
<keyword evidence="3" id="KW-1185">Reference proteome</keyword>
<evidence type="ECO:0000313" key="2">
    <source>
        <dbReference type="EMBL" id="KAL3760363.1"/>
    </source>
</evidence>
<evidence type="ECO:0000313" key="3">
    <source>
        <dbReference type="Proteomes" id="UP001530293"/>
    </source>
</evidence>